<evidence type="ECO:0000313" key="1">
    <source>
        <dbReference type="EMBL" id="ORO89044.1"/>
    </source>
</evidence>
<reference evidence="3 4" key="1">
    <citation type="journal article" date="2016" name="Eur. J. Clin. Microbiol. Infect. Dis.">
        <title>Whole genome sequencing as a tool for phylogenetic analysis of clinical strains of Mitis group streptococci.</title>
        <authorList>
            <person name="Rasmussen L.H."/>
            <person name="Dargis R."/>
            <person name="Hojholt K."/>
            <person name="Christensen J.J."/>
            <person name="Skovgaard O."/>
            <person name="Justesen U.S."/>
            <person name="Rosenvinge F.S."/>
            <person name="Moser C."/>
            <person name="Lukjancenko O."/>
            <person name="Rasmussen S."/>
            <person name="Nielsen X.C."/>
        </authorList>
    </citation>
    <scope>NUCLEOTIDE SEQUENCE [LARGE SCALE GENOMIC DNA]</scope>
    <source>
        <strain evidence="2 3">B_5756_13</strain>
        <strain evidence="1 4">RH_777_07</strain>
    </source>
</reference>
<reference evidence="1" key="2">
    <citation type="submission" date="2017-04" db="EMBL/GenBank/DDBJ databases">
        <authorList>
            <person name="Afonso C.L."/>
            <person name="Miller P.J."/>
            <person name="Scott M.A."/>
            <person name="Spackman E."/>
            <person name="Goraichik I."/>
            <person name="Dimitrov K.M."/>
            <person name="Suarez D.L."/>
            <person name="Swayne D.E."/>
        </authorList>
    </citation>
    <scope>NUCLEOTIDE SEQUENCE</scope>
    <source>
        <strain evidence="2">B_5756_13</strain>
        <strain evidence="1">RH_777_07</strain>
    </source>
</reference>
<dbReference type="AlphaFoldDB" id="A0A1X1JPI5"/>
<sequence>MIINNTVINKQLTKEIFNNNFKVYLQQDESSNLFKLKSPVKIEGLEFWADFNFKNNILESLKLCIYQSNAPINYSNMFEYKLQDIKGIQDKWLEKQYGRFSEKSTYSSKFNTSFAEIISYIDTKSGETSILFLFSK</sequence>
<dbReference type="Proteomes" id="UP000193388">
    <property type="component" value="Unassembled WGS sequence"/>
</dbReference>
<accession>A0A1X1JPI5</accession>
<organism evidence="1 4">
    <name type="scientific">Streptococcus mitis</name>
    <dbReference type="NCBI Taxonomy" id="28037"/>
    <lineage>
        <taxon>Bacteria</taxon>
        <taxon>Bacillati</taxon>
        <taxon>Bacillota</taxon>
        <taxon>Bacilli</taxon>
        <taxon>Lactobacillales</taxon>
        <taxon>Streptococcaceae</taxon>
        <taxon>Streptococcus</taxon>
        <taxon>Streptococcus mitis group</taxon>
    </lineage>
</organism>
<evidence type="ECO:0000313" key="4">
    <source>
        <dbReference type="Proteomes" id="UP000193849"/>
    </source>
</evidence>
<evidence type="ECO:0000313" key="2">
    <source>
        <dbReference type="EMBL" id="ORP02799.1"/>
    </source>
</evidence>
<evidence type="ECO:0000313" key="3">
    <source>
        <dbReference type="Proteomes" id="UP000193388"/>
    </source>
</evidence>
<gene>
    <name evidence="2" type="ORF">B7693_04590</name>
    <name evidence="1" type="ORF">B7702_05215</name>
</gene>
<dbReference type="RefSeq" id="WP_084928439.1">
    <property type="nucleotide sequence ID" value="NZ_CAMHZI010000002.1"/>
</dbReference>
<comment type="caution">
    <text evidence="1">The sequence shown here is derived from an EMBL/GenBank/DDBJ whole genome shotgun (WGS) entry which is preliminary data.</text>
</comment>
<proteinExistence type="predicted"/>
<dbReference type="Proteomes" id="UP000193849">
    <property type="component" value="Unassembled WGS sequence"/>
</dbReference>
<dbReference type="EMBL" id="NCVM01000026">
    <property type="protein sequence ID" value="ORP02799.1"/>
    <property type="molecule type" value="Genomic_DNA"/>
</dbReference>
<protein>
    <submittedName>
        <fullName evidence="1">Uncharacterized protein</fullName>
    </submittedName>
</protein>
<name>A0A1X1JPI5_STRMT</name>
<dbReference type="EMBL" id="NCVD01000047">
    <property type="protein sequence ID" value="ORO89044.1"/>
    <property type="molecule type" value="Genomic_DNA"/>
</dbReference>